<keyword evidence="2" id="KW-1185">Reference proteome</keyword>
<organism evidence="1 2">
    <name type="scientific">Helicobacter zhangjianzhongii</name>
    <dbReference type="NCBI Taxonomy" id="2974574"/>
    <lineage>
        <taxon>Bacteria</taxon>
        <taxon>Pseudomonadati</taxon>
        <taxon>Campylobacterota</taxon>
        <taxon>Epsilonproteobacteria</taxon>
        <taxon>Campylobacterales</taxon>
        <taxon>Helicobacteraceae</taxon>
        <taxon>Helicobacter</taxon>
    </lineage>
</organism>
<evidence type="ECO:0000313" key="1">
    <source>
        <dbReference type="EMBL" id="MDL0081448.1"/>
    </source>
</evidence>
<gene>
    <name evidence="1" type="ORF">NYG90_01930</name>
</gene>
<comment type="caution">
    <text evidence="1">The sequence shown here is derived from an EMBL/GenBank/DDBJ whole genome shotgun (WGS) entry which is preliminary data.</text>
</comment>
<reference evidence="1 2" key="1">
    <citation type="journal article" date="2023" name="Microorganisms">
        <title>Isolation and Genomic Characteristics of Cat-Borne Campylobacter felis sp. nov. and Sheep-Borne Campylobacter ovis sp. nov.</title>
        <authorList>
            <person name="Wang H."/>
            <person name="Li Y."/>
            <person name="Gu Y."/>
            <person name="Zhou G."/>
            <person name="Chen X."/>
            <person name="Zhang X."/>
            <person name="Shao Z."/>
            <person name="Zhang J."/>
            <person name="Zhang M."/>
        </authorList>
    </citation>
    <scope>NUCLEOTIDE SEQUENCE [LARGE SCALE GENOMIC DNA]</scope>
    <source>
        <strain evidence="1 2">XJK30-2</strain>
    </source>
</reference>
<dbReference type="Proteomes" id="UP001173802">
    <property type="component" value="Unassembled WGS sequence"/>
</dbReference>
<dbReference type="EMBL" id="JANURN010000002">
    <property type="protein sequence ID" value="MDL0081448.1"/>
    <property type="molecule type" value="Genomic_DNA"/>
</dbReference>
<keyword evidence="1" id="KW-0808">Transferase</keyword>
<accession>A0ACC6FQJ2</accession>
<evidence type="ECO:0000313" key="2">
    <source>
        <dbReference type="Proteomes" id="UP001173802"/>
    </source>
</evidence>
<keyword evidence="1" id="KW-0489">Methyltransferase</keyword>
<dbReference type="EC" id="2.1.1.72" evidence="1"/>
<proteinExistence type="predicted"/>
<sequence length="306" mass="36032">MYRQNNAIIRSPLFYVGDKYKLMPQLRKLFPKMINNYIEPFCGGGSSFLNINAKSYKLNDIDSNLIALHRFLAQHSRDTQGFFDKLFDLIESYDLSCSFLNNTPDKALKARYKKTYFAEFNKASYKQLRQDFNANKNDFLRLYVLLIYGFNRVLRFNSKAEFNLPVGNVDFNANVYQALQDYFHFMENKNIDFFNIHFIDFIESLEYEKGDFIYFDPPYLISGSEYNKLWNESLESRLYALLKKLDSKGVQWGLSNLLTHKGKTNTILQAFMQDFHSHTIQSNYISFNDNSIKKDSKEVYVSNVKS</sequence>
<protein>
    <submittedName>
        <fullName evidence="1">Dam family site-specific DNA-(Adenine-N6)-methyltransferase</fullName>
        <ecNumber evidence="1">2.1.1.72</ecNumber>
    </submittedName>
</protein>
<name>A0ACC6FQJ2_9HELI</name>